<evidence type="ECO:0000313" key="2">
    <source>
        <dbReference type="EMBL" id="CAK0789947.1"/>
    </source>
</evidence>
<feature type="non-terminal residue" evidence="2">
    <location>
        <position position="208"/>
    </location>
</feature>
<dbReference type="EMBL" id="CAUYUJ010000327">
    <property type="protein sequence ID" value="CAK0789947.1"/>
    <property type="molecule type" value="Genomic_DNA"/>
</dbReference>
<organism evidence="2 3">
    <name type="scientific">Prorocentrum cordatum</name>
    <dbReference type="NCBI Taxonomy" id="2364126"/>
    <lineage>
        <taxon>Eukaryota</taxon>
        <taxon>Sar</taxon>
        <taxon>Alveolata</taxon>
        <taxon>Dinophyceae</taxon>
        <taxon>Prorocentrales</taxon>
        <taxon>Prorocentraceae</taxon>
        <taxon>Prorocentrum</taxon>
    </lineage>
</organism>
<reference evidence="2" key="1">
    <citation type="submission" date="2023-10" db="EMBL/GenBank/DDBJ databases">
        <authorList>
            <person name="Chen Y."/>
            <person name="Shah S."/>
            <person name="Dougan E. K."/>
            <person name="Thang M."/>
            <person name="Chan C."/>
        </authorList>
    </citation>
    <scope>NUCLEOTIDE SEQUENCE [LARGE SCALE GENOMIC DNA]</scope>
</reference>
<gene>
    <name evidence="2" type="ORF">PCOR1329_LOCUS1350</name>
</gene>
<feature type="region of interest" description="Disordered" evidence="1">
    <location>
        <begin position="183"/>
        <end position="208"/>
    </location>
</feature>
<protein>
    <submittedName>
        <fullName evidence="2">Uncharacterized protein</fullName>
    </submittedName>
</protein>
<dbReference type="Proteomes" id="UP001189429">
    <property type="component" value="Unassembled WGS sequence"/>
</dbReference>
<name>A0ABN9PAV2_9DINO</name>
<keyword evidence="3" id="KW-1185">Reference proteome</keyword>
<evidence type="ECO:0000256" key="1">
    <source>
        <dbReference type="SAM" id="MobiDB-lite"/>
    </source>
</evidence>
<accession>A0ABN9PAV2</accession>
<comment type="caution">
    <text evidence="2">The sequence shown here is derived from an EMBL/GenBank/DDBJ whole genome shotgun (WGS) entry which is preliminary data.</text>
</comment>
<evidence type="ECO:0000313" key="3">
    <source>
        <dbReference type="Proteomes" id="UP001189429"/>
    </source>
</evidence>
<feature type="compositionally biased region" description="Low complexity" evidence="1">
    <location>
        <begin position="192"/>
        <end position="208"/>
    </location>
</feature>
<sequence length="208" mass="21647">MASPRTAEEIDQLLDEAGTIIGNIERDAARKVKAQAHEADMLRCIEQLRDSMSAAMGPSERGLLCQLFGGDCTRIARIRETLAAAKFSTEANRADPRTVSCTEHCSIVEGVLRDLGHAAALSKAQAAIAKQMLAERQARLAKAWAAADSAAEAEAQRAGEQQRREAALVAGAVRGAALGSLPVAAARPPPRGAAEAAAEEPSAAAAAE</sequence>
<proteinExistence type="predicted"/>